<dbReference type="Proteomes" id="UP000469440">
    <property type="component" value="Unassembled WGS sequence"/>
</dbReference>
<dbReference type="InterPro" id="IPR001466">
    <property type="entry name" value="Beta-lactam-related"/>
</dbReference>
<dbReference type="PANTHER" id="PTHR43283:SF7">
    <property type="entry name" value="BETA-LACTAMASE-RELATED DOMAIN-CONTAINING PROTEIN"/>
    <property type="match status" value="1"/>
</dbReference>
<protein>
    <submittedName>
        <fullName evidence="2">Beta-lactamase</fullName>
    </submittedName>
</protein>
<sequence>MKESILDGFRLTAAERGLTVYGIRVERKNGESVTHFWRSSDPVNLYSAAKTFTSLAVGMCAEDGRFALTDRVLDFFPEYREIAAPGSEDITLRDLLHMASGKPHFWFGELDAQKPERDWAELFFRVPVEKKPGTAFFYSNACCYMLGRAVEKVTGNNVRDFLVPRLFTPLGIENPQWHTDPRGHTLCATQLFLTLDEFSRLGRLLLHNGIREDKRLISEEYLKKMSWDTIKSGWDGCSEPECLAGYGYQVWLCTAPGSFRADGKYGQFSILLPEREAVVTITAHEEKRPYSLIRAVLREIAPRL</sequence>
<comment type="caution">
    <text evidence="2">The sequence shown here is derived from an EMBL/GenBank/DDBJ whole genome shotgun (WGS) entry which is preliminary data.</text>
</comment>
<dbReference type="Gene3D" id="3.40.710.10">
    <property type="entry name" value="DD-peptidase/beta-lactamase superfamily"/>
    <property type="match status" value="1"/>
</dbReference>
<reference evidence="2 3" key="1">
    <citation type="submission" date="2019-09" db="EMBL/GenBank/DDBJ databases">
        <title>Genome sequence of Clostridium sp. EA1.</title>
        <authorList>
            <person name="Poehlein A."/>
            <person name="Bengelsdorf F.R."/>
            <person name="Daniel R."/>
        </authorList>
    </citation>
    <scope>NUCLEOTIDE SEQUENCE [LARGE SCALE GENOMIC DNA]</scope>
    <source>
        <strain evidence="2 3">EA1</strain>
    </source>
</reference>
<dbReference type="OrthoDB" id="9773047at2"/>
<dbReference type="InterPro" id="IPR012338">
    <property type="entry name" value="Beta-lactam/transpept-like"/>
</dbReference>
<organism evidence="2 3">
    <name type="scientific">Caproicibacter fermentans</name>
    <dbReference type="NCBI Taxonomy" id="2576756"/>
    <lineage>
        <taxon>Bacteria</taxon>
        <taxon>Bacillati</taxon>
        <taxon>Bacillota</taxon>
        <taxon>Clostridia</taxon>
        <taxon>Eubacteriales</taxon>
        <taxon>Acutalibacteraceae</taxon>
        <taxon>Caproicibacter</taxon>
    </lineage>
</organism>
<evidence type="ECO:0000313" key="2">
    <source>
        <dbReference type="EMBL" id="MVB12252.1"/>
    </source>
</evidence>
<feature type="domain" description="Beta-lactamase-related" evidence="1">
    <location>
        <begin position="38"/>
        <end position="288"/>
    </location>
</feature>
<dbReference type="Pfam" id="PF00144">
    <property type="entry name" value="Beta-lactamase"/>
    <property type="match status" value="1"/>
</dbReference>
<dbReference type="EMBL" id="VWXL01000084">
    <property type="protein sequence ID" value="MVB12252.1"/>
    <property type="molecule type" value="Genomic_DNA"/>
</dbReference>
<dbReference type="SUPFAM" id="SSF56601">
    <property type="entry name" value="beta-lactamase/transpeptidase-like"/>
    <property type="match status" value="1"/>
</dbReference>
<dbReference type="InterPro" id="IPR050789">
    <property type="entry name" value="Diverse_Enzym_Activities"/>
</dbReference>
<proteinExistence type="predicted"/>
<gene>
    <name evidence="2" type="ORF">CAFE_29840</name>
</gene>
<dbReference type="AlphaFoldDB" id="A0A6N8I2M7"/>
<accession>A0A6N8I2M7</accession>
<keyword evidence="3" id="KW-1185">Reference proteome</keyword>
<evidence type="ECO:0000313" key="3">
    <source>
        <dbReference type="Proteomes" id="UP000469440"/>
    </source>
</evidence>
<dbReference type="RefSeq" id="WP_156991068.1">
    <property type="nucleotide sequence ID" value="NZ_VWXL01000084.1"/>
</dbReference>
<dbReference type="PANTHER" id="PTHR43283">
    <property type="entry name" value="BETA-LACTAMASE-RELATED"/>
    <property type="match status" value="1"/>
</dbReference>
<name>A0A6N8I2M7_9FIRM</name>
<evidence type="ECO:0000259" key="1">
    <source>
        <dbReference type="Pfam" id="PF00144"/>
    </source>
</evidence>